<dbReference type="Pfam" id="PF00117">
    <property type="entry name" value="GATase"/>
    <property type="match status" value="1"/>
</dbReference>
<evidence type="ECO:0000259" key="1">
    <source>
        <dbReference type="Pfam" id="PF00117"/>
    </source>
</evidence>
<organism evidence="2">
    <name type="scientific">hydrothermal vent metagenome</name>
    <dbReference type="NCBI Taxonomy" id="652676"/>
    <lineage>
        <taxon>unclassified sequences</taxon>
        <taxon>metagenomes</taxon>
        <taxon>ecological metagenomes</taxon>
    </lineage>
</organism>
<dbReference type="GO" id="GO:0016740">
    <property type="term" value="F:transferase activity"/>
    <property type="evidence" value="ECO:0007669"/>
    <property type="project" value="UniProtKB-KW"/>
</dbReference>
<dbReference type="Gene3D" id="3.40.50.880">
    <property type="match status" value="1"/>
</dbReference>
<dbReference type="EMBL" id="UOFS01000049">
    <property type="protein sequence ID" value="VAX01720.1"/>
    <property type="molecule type" value="Genomic_DNA"/>
</dbReference>
<dbReference type="PANTHER" id="PTHR42695:SF5">
    <property type="entry name" value="GLUTAMINE AMIDOTRANSFERASE YLR126C-RELATED"/>
    <property type="match status" value="1"/>
</dbReference>
<sequence>MHIGLLQADRHDIHIEQRYGSYSDMFQHLFHQVDSDVNFTTYQVIDNHYPETINECDGYLITGSKESVYDNLPWIKQLRKFIVDVSHHDTKLVGICFGHQIIAEALGGKVEKAKNGWGIGVSSSLVVESNSWMHPAMKQFSLLVSHQDQVVQLPADATCFADSVFCRYAGFRIGRKIVSFQGHPEFSTDYLKERMLLRKPLFDDELYNDALDSLKNQTQHLEIAKWILNFFSGV</sequence>
<dbReference type="InterPro" id="IPR017926">
    <property type="entry name" value="GATASE"/>
</dbReference>
<proteinExistence type="predicted"/>
<protein>
    <submittedName>
        <fullName evidence="2">Glutamine amidotransferase, class I</fullName>
    </submittedName>
</protein>
<dbReference type="AlphaFoldDB" id="A0A3B1AU45"/>
<gene>
    <name evidence="2" type="ORF">MNBD_GAMMA22-2106</name>
</gene>
<keyword evidence="2" id="KW-0808">Transferase</keyword>
<reference evidence="2" key="1">
    <citation type="submission" date="2018-06" db="EMBL/GenBank/DDBJ databases">
        <authorList>
            <person name="Zhirakovskaya E."/>
        </authorList>
    </citation>
    <scope>NUCLEOTIDE SEQUENCE</scope>
</reference>
<keyword evidence="2" id="KW-0315">Glutamine amidotransferase</keyword>
<dbReference type="InterPro" id="IPR029062">
    <property type="entry name" value="Class_I_gatase-like"/>
</dbReference>
<dbReference type="PANTHER" id="PTHR42695">
    <property type="entry name" value="GLUTAMINE AMIDOTRANSFERASE YLR126C-RELATED"/>
    <property type="match status" value="1"/>
</dbReference>
<name>A0A3B1AU45_9ZZZZ</name>
<dbReference type="SUPFAM" id="SSF52317">
    <property type="entry name" value="Class I glutamine amidotransferase-like"/>
    <property type="match status" value="1"/>
</dbReference>
<dbReference type="InterPro" id="IPR044992">
    <property type="entry name" value="ChyE-like"/>
</dbReference>
<feature type="domain" description="Glutamine amidotransferase" evidence="1">
    <location>
        <begin position="19"/>
        <end position="196"/>
    </location>
</feature>
<dbReference type="GO" id="GO:0005829">
    <property type="term" value="C:cytosol"/>
    <property type="evidence" value="ECO:0007669"/>
    <property type="project" value="TreeGrafter"/>
</dbReference>
<dbReference type="PROSITE" id="PS51273">
    <property type="entry name" value="GATASE_TYPE_1"/>
    <property type="match status" value="1"/>
</dbReference>
<dbReference type="CDD" id="cd01741">
    <property type="entry name" value="GATase1_1"/>
    <property type="match status" value="1"/>
</dbReference>
<accession>A0A3B1AU45</accession>
<evidence type="ECO:0000313" key="2">
    <source>
        <dbReference type="EMBL" id="VAX01720.1"/>
    </source>
</evidence>